<dbReference type="GO" id="GO:0003964">
    <property type="term" value="F:RNA-directed DNA polymerase activity"/>
    <property type="evidence" value="ECO:0007669"/>
    <property type="project" value="UniProtKB-KW"/>
</dbReference>
<dbReference type="InterPro" id="IPR043502">
    <property type="entry name" value="DNA/RNA_pol_sf"/>
</dbReference>
<dbReference type="GO" id="GO:0016787">
    <property type="term" value="F:hydrolase activity"/>
    <property type="evidence" value="ECO:0007669"/>
    <property type="project" value="UniProtKB-KW"/>
</dbReference>
<feature type="non-terminal residue" evidence="8">
    <location>
        <position position="1"/>
    </location>
</feature>
<dbReference type="SUPFAM" id="SSF56672">
    <property type="entry name" value="DNA/RNA polymerases"/>
    <property type="match status" value="1"/>
</dbReference>
<sequence length="235" mass="27167">GRRVSHHLIALGVEKVIFIDYLNISQLGVANCTTHVGNPTQCHCSSEPAQLRRHSREDYNASYARTFLHIHHIPFCCAHSSSSRWCTVPLMVFLLIEEGQVMDLEAKEVLILNTLANRGQASPPDYGDRRGRRIRRIHTLFYLMRVEMTRNELYHYTTIENELLAIIILGPKIVVFSDHAELKYLLKKPDAKPRLIWWMLLLQEFDVEIRDMKGAKNAVVDHLCWLEKDAKSIPI</sequence>
<evidence type="ECO:0000259" key="7">
    <source>
        <dbReference type="Pfam" id="PF17917"/>
    </source>
</evidence>
<evidence type="ECO:0000256" key="4">
    <source>
        <dbReference type="ARBA" id="ARBA00022759"/>
    </source>
</evidence>
<reference evidence="8" key="1">
    <citation type="submission" date="2018-05" db="EMBL/GenBank/DDBJ databases">
        <title>Draft genome of Mucuna pruriens seed.</title>
        <authorList>
            <person name="Nnadi N.E."/>
            <person name="Vos R."/>
            <person name="Hasami M.H."/>
            <person name="Devisetty U.K."/>
            <person name="Aguiy J.C."/>
        </authorList>
    </citation>
    <scope>NUCLEOTIDE SEQUENCE [LARGE SCALE GENOMIC DNA]</scope>
    <source>
        <strain evidence="8">JCA_2017</strain>
    </source>
</reference>
<keyword evidence="2" id="KW-0548">Nucleotidyltransferase</keyword>
<dbReference type="GO" id="GO:0004519">
    <property type="term" value="F:endonuclease activity"/>
    <property type="evidence" value="ECO:0007669"/>
    <property type="project" value="UniProtKB-KW"/>
</dbReference>
<evidence type="ECO:0000256" key="5">
    <source>
        <dbReference type="ARBA" id="ARBA00022801"/>
    </source>
</evidence>
<proteinExistence type="predicted"/>
<keyword evidence="1" id="KW-0808">Transferase</keyword>
<keyword evidence="6" id="KW-0695">RNA-directed DNA polymerase</keyword>
<dbReference type="InterPro" id="IPR041373">
    <property type="entry name" value="RT_RNaseH"/>
</dbReference>
<dbReference type="PANTHER" id="PTHR34072:SF57">
    <property type="entry name" value="RNA-DIRECTED DNA POLYMERASE"/>
    <property type="match status" value="1"/>
</dbReference>
<dbReference type="OrthoDB" id="10055717at2759"/>
<keyword evidence="5" id="KW-0378">Hydrolase</keyword>
<keyword evidence="9" id="KW-1185">Reference proteome</keyword>
<gene>
    <name evidence="8" type="primary">pol</name>
    <name evidence="8" type="ORF">CR513_17002</name>
</gene>
<evidence type="ECO:0000256" key="6">
    <source>
        <dbReference type="ARBA" id="ARBA00022918"/>
    </source>
</evidence>
<dbReference type="AlphaFoldDB" id="A0A371HAV2"/>
<evidence type="ECO:0000313" key="9">
    <source>
        <dbReference type="Proteomes" id="UP000257109"/>
    </source>
</evidence>
<evidence type="ECO:0000313" key="8">
    <source>
        <dbReference type="EMBL" id="RDX99884.1"/>
    </source>
</evidence>
<evidence type="ECO:0000256" key="1">
    <source>
        <dbReference type="ARBA" id="ARBA00022679"/>
    </source>
</evidence>
<keyword evidence="4" id="KW-0255">Endonuclease</keyword>
<keyword evidence="3" id="KW-0540">Nuclease</keyword>
<dbReference type="Proteomes" id="UP000257109">
    <property type="component" value="Unassembled WGS sequence"/>
</dbReference>
<evidence type="ECO:0000256" key="3">
    <source>
        <dbReference type="ARBA" id="ARBA00022722"/>
    </source>
</evidence>
<organism evidence="8 9">
    <name type="scientific">Mucuna pruriens</name>
    <name type="common">Velvet bean</name>
    <name type="synonym">Dolichos pruriens</name>
    <dbReference type="NCBI Taxonomy" id="157652"/>
    <lineage>
        <taxon>Eukaryota</taxon>
        <taxon>Viridiplantae</taxon>
        <taxon>Streptophyta</taxon>
        <taxon>Embryophyta</taxon>
        <taxon>Tracheophyta</taxon>
        <taxon>Spermatophyta</taxon>
        <taxon>Magnoliopsida</taxon>
        <taxon>eudicotyledons</taxon>
        <taxon>Gunneridae</taxon>
        <taxon>Pentapetalae</taxon>
        <taxon>rosids</taxon>
        <taxon>fabids</taxon>
        <taxon>Fabales</taxon>
        <taxon>Fabaceae</taxon>
        <taxon>Papilionoideae</taxon>
        <taxon>50 kb inversion clade</taxon>
        <taxon>NPAAA clade</taxon>
        <taxon>indigoferoid/millettioid clade</taxon>
        <taxon>Phaseoleae</taxon>
        <taxon>Mucuna</taxon>
    </lineage>
</organism>
<accession>A0A371HAV2</accession>
<dbReference type="Pfam" id="PF17917">
    <property type="entry name" value="RT_RNaseH"/>
    <property type="match status" value="1"/>
</dbReference>
<comment type="caution">
    <text evidence="8">The sequence shown here is derived from an EMBL/GenBank/DDBJ whole genome shotgun (WGS) entry which is preliminary data.</text>
</comment>
<feature type="domain" description="Reverse transcriptase RNase H-like" evidence="7">
    <location>
        <begin position="155"/>
        <end position="205"/>
    </location>
</feature>
<evidence type="ECO:0000256" key="2">
    <source>
        <dbReference type="ARBA" id="ARBA00022695"/>
    </source>
</evidence>
<name>A0A371HAV2_MUCPR</name>
<dbReference type="PANTHER" id="PTHR34072">
    <property type="entry name" value="ENZYMATIC POLYPROTEIN-RELATED"/>
    <property type="match status" value="1"/>
</dbReference>
<protein>
    <submittedName>
        <fullName evidence="8">Retrovirus-related Pol polyprotein from transposon 17.6</fullName>
    </submittedName>
</protein>
<dbReference type="EMBL" id="QJKJ01003116">
    <property type="protein sequence ID" value="RDX99884.1"/>
    <property type="molecule type" value="Genomic_DNA"/>
</dbReference>